<dbReference type="EMBL" id="JAKJPO010000003">
    <property type="protein sequence ID" value="MCF7221523.1"/>
    <property type="molecule type" value="Genomic_DNA"/>
</dbReference>
<keyword evidence="2" id="KW-0812">Transmembrane</keyword>
<dbReference type="Proteomes" id="UP001430796">
    <property type="component" value="Unassembled WGS sequence"/>
</dbReference>
<feature type="compositionally biased region" description="Basic residues" evidence="1">
    <location>
        <begin position="1"/>
        <end position="10"/>
    </location>
</feature>
<reference evidence="4" key="2">
    <citation type="submission" date="2022-01" db="EMBL/GenBank/DDBJ databases">
        <title>Lysobacter chinensis sp. nov., a bacterium isolated from cow dung compost.</title>
        <authorList>
            <person name="Zhou L.Y."/>
        </authorList>
    </citation>
    <scope>NUCLEOTIDE SEQUENCE [LARGE SCALE GENOMIC DNA]</scope>
    <source>
        <strain evidence="4">TLK-CK17</strain>
    </source>
</reference>
<keyword evidence="2" id="KW-1133">Transmembrane helix</keyword>
<feature type="region of interest" description="Disordered" evidence="1">
    <location>
        <begin position="83"/>
        <end position="121"/>
    </location>
</feature>
<feature type="compositionally biased region" description="Basic residues" evidence="1">
    <location>
        <begin position="97"/>
        <end position="110"/>
    </location>
</feature>
<proteinExistence type="predicted"/>
<protein>
    <submittedName>
        <fullName evidence="3">Uncharacterized protein</fullName>
    </submittedName>
</protein>
<evidence type="ECO:0000313" key="3">
    <source>
        <dbReference type="EMBL" id="MCF7221523.1"/>
    </source>
</evidence>
<feature type="compositionally biased region" description="Low complexity" evidence="1">
    <location>
        <begin position="111"/>
        <end position="121"/>
    </location>
</feature>
<gene>
    <name evidence="3" type="ORF">L3V18_06930</name>
</gene>
<name>A0ABS9HT96_9GAMM</name>
<reference evidence="3 4" key="1">
    <citation type="submission" date="2022-01" db="EMBL/GenBank/DDBJ databases">
        <title>Lysobacter chinensis sp. nov., a bacterium isolated from cow dung compost.</title>
        <authorList>
            <person name="Liu Y."/>
        </authorList>
    </citation>
    <scope>NUCLEOTIDE SEQUENCE [LARGE SCALE GENOMIC DNA]</scope>
    <source>
        <strain evidence="3 4">TLK-CK17</strain>
    </source>
</reference>
<keyword evidence="2" id="KW-0472">Membrane</keyword>
<evidence type="ECO:0000313" key="4">
    <source>
        <dbReference type="Proteomes" id="UP001430796"/>
    </source>
</evidence>
<comment type="caution">
    <text evidence="3">The sequence shown here is derived from an EMBL/GenBank/DDBJ whole genome shotgun (WGS) entry which is preliminary data.</text>
</comment>
<evidence type="ECO:0000256" key="2">
    <source>
        <dbReference type="SAM" id="Phobius"/>
    </source>
</evidence>
<accession>A0ABS9HT96</accession>
<organism evidence="3 4">
    <name type="scientific">Marilutibacter chinensis</name>
    <dbReference type="NCBI Taxonomy" id="2912247"/>
    <lineage>
        <taxon>Bacteria</taxon>
        <taxon>Pseudomonadati</taxon>
        <taxon>Pseudomonadota</taxon>
        <taxon>Gammaproteobacteria</taxon>
        <taxon>Lysobacterales</taxon>
        <taxon>Lysobacteraceae</taxon>
        <taxon>Marilutibacter</taxon>
    </lineage>
</organism>
<feature type="transmembrane region" description="Helical" evidence="2">
    <location>
        <begin position="60"/>
        <end position="77"/>
    </location>
</feature>
<sequence length="121" mass="13562">MNTVHARRSHATSFSGRAEPRPYPHPHPLLDEVLRGAVAIGALLLILVPETRGMHPQLGWLPLWLLGMPLVAWWAAYRFPLPGRTRGGPSSRETPPVRRRLPQARRRARPRAPVGRVRAVA</sequence>
<feature type="region of interest" description="Disordered" evidence="1">
    <location>
        <begin position="1"/>
        <end position="23"/>
    </location>
</feature>
<evidence type="ECO:0000256" key="1">
    <source>
        <dbReference type="SAM" id="MobiDB-lite"/>
    </source>
</evidence>
<dbReference type="RefSeq" id="WP_237053950.1">
    <property type="nucleotide sequence ID" value="NZ_JAKJPO010000003.1"/>
</dbReference>
<reference evidence="3 4" key="3">
    <citation type="submission" date="2022-01" db="EMBL/GenBank/DDBJ databases">
        <authorList>
            <person name="Zhou L.Y."/>
        </authorList>
    </citation>
    <scope>NUCLEOTIDE SEQUENCE [LARGE SCALE GENOMIC DNA]</scope>
    <source>
        <strain evidence="3 4">TLK-CK17</strain>
    </source>
</reference>
<keyword evidence="4" id="KW-1185">Reference proteome</keyword>